<name>A0AAV0F286_9ASTE</name>
<evidence type="ECO:0000313" key="3">
    <source>
        <dbReference type="Proteomes" id="UP001152523"/>
    </source>
</evidence>
<dbReference type="Proteomes" id="UP001152523">
    <property type="component" value="Unassembled WGS sequence"/>
</dbReference>
<dbReference type="AlphaFoldDB" id="A0AAV0F286"/>
<sequence length="130" mass="14889">MFGLLSYKMLCSRVMNARRLLDTLRLWHVIQSFSPSSEIRLQMTKKKTIKQSFSVLLFHRNSILLMKKYEKLGVSSFGHISQARDEIAIPFCVNLASLYNVNFTSFRHSLLLSLCTIWLSSSVSSHALAC</sequence>
<evidence type="ECO:0000313" key="2">
    <source>
        <dbReference type="EMBL" id="CAH9129648.1"/>
    </source>
</evidence>
<proteinExistence type="predicted"/>
<organism evidence="2 3">
    <name type="scientific">Cuscuta epithymum</name>
    <dbReference type="NCBI Taxonomy" id="186058"/>
    <lineage>
        <taxon>Eukaryota</taxon>
        <taxon>Viridiplantae</taxon>
        <taxon>Streptophyta</taxon>
        <taxon>Embryophyta</taxon>
        <taxon>Tracheophyta</taxon>
        <taxon>Spermatophyta</taxon>
        <taxon>Magnoliopsida</taxon>
        <taxon>eudicotyledons</taxon>
        <taxon>Gunneridae</taxon>
        <taxon>Pentapetalae</taxon>
        <taxon>asterids</taxon>
        <taxon>lamiids</taxon>
        <taxon>Solanales</taxon>
        <taxon>Convolvulaceae</taxon>
        <taxon>Cuscuteae</taxon>
        <taxon>Cuscuta</taxon>
        <taxon>Cuscuta subgen. Cuscuta</taxon>
    </lineage>
</organism>
<keyword evidence="3" id="KW-1185">Reference proteome</keyword>
<evidence type="ECO:0000313" key="1">
    <source>
        <dbReference type="EMBL" id="CAH9117623.1"/>
    </source>
</evidence>
<dbReference type="EMBL" id="CAMAPF010000474">
    <property type="protein sequence ID" value="CAH9117623.1"/>
    <property type="molecule type" value="Genomic_DNA"/>
</dbReference>
<protein>
    <submittedName>
        <fullName evidence="2">Uncharacterized protein</fullName>
    </submittedName>
</protein>
<dbReference type="EMBL" id="CAMAPF010000956">
    <property type="protein sequence ID" value="CAH9129648.1"/>
    <property type="molecule type" value="Genomic_DNA"/>
</dbReference>
<comment type="caution">
    <text evidence="2">The sequence shown here is derived from an EMBL/GenBank/DDBJ whole genome shotgun (WGS) entry which is preliminary data.</text>
</comment>
<reference evidence="2" key="1">
    <citation type="submission" date="2022-07" db="EMBL/GenBank/DDBJ databases">
        <authorList>
            <person name="Macas J."/>
            <person name="Novak P."/>
            <person name="Neumann P."/>
        </authorList>
    </citation>
    <scope>NUCLEOTIDE SEQUENCE</scope>
</reference>
<accession>A0AAV0F286</accession>
<gene>
    <name evidence="1" type="ORF">CEPIT_LOCUS21952</name>
    <name evidence="2" type="ORF">CEPIT_LOCUS30013</name>
</gene>